<feature type="region of interest" description="Disordered" evidence="1">
    <location>
        <begin position="16"/>
        <end position="44"/>
    </location>
</feature>
<reference evidence="3" key="1">
    <citation type="journal article" date="2015" name="Nat. Genet.">
        <title>The genome and transcriptome of the zoonotic hookworm Ancylostoma ceylanicum identify infection-specific gene families.</title>
        <authorList>
            <person name="Schwarz E.M."/>
            <person name="Hu Y."/>
            <person name="Antoshechkin I."/>
            <person name="Miller M.M."/>
            <person name="Sternberg P.W."/>
            <person name="Aroian R.V."/>
        </authorList>
    </citation>
    <scope>NUCLEOTIDE SEQUENCE</scope>
    <source>
        <strain evidence="3">HY135</strain>
    </source>
</reference>
<dbReference type="AlphaFoldDB" id="A0A016VRD7"/>
<dbReference type="EMBL" id="JARK01001342">
    <property type="protein sequence ID" value="EYC29577.1"/>
    <property type="molecule type" value="Genomic_DNA"/>
</dbReference>
<sequence>MGARILKKTKLIVPDLPDEVTTESSEKTDNSSTTGVPETGKPIVPEESKCQENEVFVECSKKCEQHCHLPIWVGL</sequence>
<protein>
    <submittedName>
        <fullName evidence="2">Uncharacterized protein</fullName>
    </submittedName>
</protein>
<accession>A0A016VRD7</accession>
<name>A0A016VRD7_9BILA</name>
<gene>
    <name evidence="2" type="primary">Acey_s0006.g3047</name>
    <name evidence="2" type="ORF">Y032_0006g3047</name>
</gene>
<evidence type="ECO:0000313" key="2">
    <source>
        <dbReference type="EMBL" id="EYC29577.1"/>
    </source>
</evidence>
<evidence type="ECO:0000313" key="3">
    <source>
        <dbReference type="Proteomes" id="UP000024635"/>
    </source>
</evidence>
<evidence type="ECO:0000256" key="1">
    <source>
        <dbReference type="SAM" id="MobiDB-lite"/>
    </source>
</evidence>
<proteinExistence type="predicted"/>
<comment type="caution">
    <text evidence="2">The sequence shown here is derived from an EMBL/GenBank/DDBJ whole genome shotgun (WGS) entry which is preliminary data.</text>
</comment>
<organism evidence="2 3">
    <name type="scientific">Ancylostoma ceylanicum</name>
    <dbReference type="NCBI Taxonomy" id="53326"/>
    <lineage>
        <taxon>Eukaryota</taxon>
        <taxon>Metazoa</taxon>
        <taxon>Ecdysozoa</taxon>
        <taxon>Nematoda</taxon>
        <taxon>Chromadorea</taxon>
        <taxon>Rhabditida</taxon>
        <taxon>Rhabditina</taxon>
        <taxon>Rhabditomorpha</taxon>
        <taxon>Strongyloidea</taxon>
        <taxon>Ancylostomatidae</taxon>
        <taxon>Ancylostomatinae</taxon>
        <taxon>Ancylostoma</taxon>
    </lineage>
</organism>
<keyword evidence="3" id="KW-1185">Reference proteome</keyword>
<dbReference type="Proteomes" id="UP000024635">
    <property type="component" value="Unassembled WGS sequence"/>
</dbReference>
<dbReference type="OrthoDB" id="5912264at2759"/>